<evidence type="ECO:0000313" key="8">
    <source>
        <dbReference type="Proteomes" id="UP001151081"/>
    </source>
</evidence>
<dbReference type="NCBIfam" id="TIGR02232">
    <property type="entry name" value="myxo_disulf_rpt"/>
    <property type="match status" value="2"/>
</dbReference>
<sequence>MLARIPRPLLHVSVLVASFAALLLPSRTASAATNIVGGNLGNQTWTVAGSPYIVLGDVTVQSGATLTIQPGVDVQFADTDGQGAGTDTDRVELTIKGTIHAVGTAANPISFKGQTGASKSEWYGIVIDPAATAASISNATLQNAMYGITSNNAGAVLSVSHTSITKSYMGIVLHAGTATLDTLTISPSSTGVLLNYNNVVGPGAPASVTISNSVIQGGAVGVDTNMVTNESVTLSIINTVIRSNNTRGVGLVSSSTPPTTTIVNSTLHANGSYGIAVNGTQTVTIKNSIITQHTVNGIRATDTNSTVNVTYSNVWGNPTPYYNAAPGAGCISQNPNYKSAPSDLSLTMGSVCIDAGTATGAPATDIDGAARPQDGDGFNGAQFDMGAYEYVPASVCGDGVVGVGEVCDSGALNGTYGNCKADCSGIGPSCGDGIMNGPEACDDGNEINTDACLDTCVHATCGDGFVHAGVEACDDGNGIAGDGCSAQCEVENAGAGGSGGQGGGGGQGGSGGQGGGTSSTTAGPGGAGGGSSGGSSDQPDGCGCRAAGGSGAPSSAWLLVAAAAAVARRRRAGGEPSARRG</sequence>
<evidence type="ECO:0000256" key="1">
    <source>
        <dbReference type="ARBA" id="ARBA00022729"/>
    </source>
</evidence>
<dbReference type="InterPro" id="IPR012334">
    <property type="entry name" value="Pectin_lyas_fold"/>
</dbReference>
<keyword evidence="3" id="KW-1015">Disulfide bond</keyword>
<reference evidence="7 8" key="1">
    <citation type="submission" date="2021-04" db="EMBL/GenBank/DDBJ databases">
        <title>Genome analysis of Polyangium sp.</title>
        <authorList>
            <person name="Li Y."/>
            <person name="Wang J."/>
        </authorList>
    </citation>
    <scope>NUCLEOTIDE SEQUENCE [LARGE SCALE GENOMIC DNA]</scope>
    <source>
        <strain evidence="7 8">SDU14</strain>
    </source>
</reference>
<evidence type="ECO:0000256" key="5">
    <source>
        <dbReference type="SAM" id="SignalP"/>
    </source>
</evidence>
<feature type="region of interest" description="Disordered" evidence="4">
    <location>
        <begin position="496"/>
        <end position="551"/>
    </location>
</feature>
<keyword evidence="8" id="KW-1185">Reference proteome</keyword>
<evidence type="ECO:0000256" key="4">
    <source>
        <dbReference type="SAM" id="MobiDB-lite"/>
    </source>
</evidence>
<dbReference type="InterPro" id="IPR059226">
    <property type="entry name" value="Choice_anch_Q_dom"/>
</dbReference>
<gene>
    <name evidence="7" type="ORF">KEG57_51875</name>
</gene>
<dbReference type="NCBIfam" id="TIGR03901">
    <property type="entry name" value="MYXO-CTERM"/>
    <property type="match status" value="1"/>
</dbReference>
<keyword evidence="1 5" id="KW-0732">Signal</keyword>
<dbReference type="InterPro" id="IPR006626">
    <property type="entry name" value="PbH1"/>
</dbReference>
<name>A0A9X3XJ76_9BACT</name>
<dbReference type="Pfam" id="PF13948">
    <property type="entry name" value="DUF4215"/>
    <property type="match status" value="1"/>
</dbReference>
<dbReference type="EMBL" id="JAGTJJ010000094">
    <property type="protein sequence ID" value="MDC3989071.1"/>
    <property type="molecule type" value="Genomic_DNA"/>
</dbReference>
<protein>
    <submittedName>
        <fullName evidence="7">Right-handed parallel beta-helix repeat-containing protein</fullName>
    </submittedName>
</protein>
<evidence type="ECO:0000256" key="2">
    <source>
        <dbReference type="ARBA" id="ARBA00022737"/>
    </source>
</evidence>
<accession>A0A9X3XJ76</accession>
<proteinExistence type="predicted"/>
<dbReference type="SUPFAM" id="SSF51126">
    <property type="entry name" value="Pectin lyase-like"/>
    <property type="match status" value="1"/>
</dbReference>
<feature type="compositionally biased region" description="Gly residues" evidence="4">
    <location>
        <begin position="496"/>
        <end position="533"/>
    </location>
</feature>
<dbReference type="Proteomes" id="UP001151081">
    <property type="component" value="Unassembled WGS sequence"/>
</dbReference>
<dbReference type="SMART" id="SM00710">
    <property type="entry name" value="PbH1"/>
    <property type="match status" value="5"/>
</dbReference>
<dbReference type="InterPro" id="IPR007742">
    <property type="entry name" value="NosD_dom"/>
</dbReference>
<feature type="chain" id="PRO_5040854711" evidence="5">
    <location>
        <begin position="32"/>
        <end position="581"/>
    </location>
</feature>
<dbReference type="InterPro" id="IPR011936">
    <property type="entry name" value="Myxo_disulph_rpt"/>
</dbReference>
<keyword evidence="2" id="KW-0677">Repeat</keyword>
<dbReference type="AlphaFoldDB" id="A0A9X3XJ76"/>
<organism evidence="7 8">
    <name type="scientific">Polyangium jinanense</name>
    <dbReference type="NCBI Taxonomy" id="2829994"/>
    <lineage>
        <taxon>Bacteria</taxon>
        <taxon>Pseudomonadati</taxon>
        <taxon>Myxococcota</taxon>
        <taxon>Polyangia</taxon>
        <taxon>Polyangiales</taxon>
        <taxon>Polyangiaceae</taxon>
        <taxon>Polyangium</taxon>
    </lineage>
</organism>
<feature type="signal peptide" evidence="5">
    <location>
        <begin position="1"/>
        <end position="31"/>
    </location>
</feature>
<comment type="caution">
    <text evidence="7">The sequence shown here is derived from an EMBL/GenBank/DDBJ whole genome shotgun (WGS) entry which is preliminary data.</text>
</comment>
<dbReference type="InterPro" id="IPR024038">
    <property type="entry name" value="MYXO-CTERM"/>
</dbReference>
<feature type="domain" description="Periplasmic copper-binding protein NosD beta helix" evidence="6">
    <location>
        <begin position="140"/>
        <end position="318"/>
    </location>
</feature>
<dbReference type="NCBIfam" id="NF041518">
    <property type="entry name" value="choice_anch_Q"/>
    <property type="match status" value="1"/>
</dbReference>
<evidence type="ECO:0000256" key="3">
    <source>
        <dbReference type="ARBA" id="ARBA00023157"/>
    </source>
</evidence>
<dbReference type="Pfam" id="PF05048">
    <property type="entry name" value="NosD"/>
    <property type="match status" value="1"/>
</dbReference>
<evidence type="ECO:0000259" key="6">
    <source>
        <dbReference type="Pfam" id="PF05048"/>
    </source>
</evidence>
<dbReference type="InterPro" id="IPR011050">
    <property type="entry name" value="Pectin_lyase_fold/virulence"/>
</dbReference>
<dbReference type="RefSeq" id="WP_272429118.1">
    <property type="nucleotide sequence ID" value="NZ_JAGTJJ010000094.1"/>
</dbReference>
<evidence type="ECO:0000313" key="7">
    <source>
        <dbReference type="EMBL" id="MDC3989071.1"/>
    </source>
</evidence>
<dbReference type="Gene3D" id="2.160.20.10">
    <property type="entry name" value="Single-stranded right-handed beta-helix, Pectin lyase-like"/>
    <property type="match status" value="1"/>
</dbReference>